<evidence type="ECO:0000256" key="1">
    <source>
        <dbReference type="SAM" id="SignalP"/>
    </source>
</evidence>
<keyword evidence="1" id="KW-0732">Signal</keyword>
<dbReference type="PANTHER" id="PTHR21180:SF32">
    <property type="entry name" value="ENDONUCLEASE_EXONUCLEASE_PHOSPHATASE FAMILY DOMAIN-CONTAINING PROTEIN 1"/>
    <property type="match status" value="1"/>
</dbReference>
<dbReference type="PANTHER" id="PTHR21180">
    <property type="entry name" value="ENDONUCLEASE/EXONUCLEASE/PHOSPHATASE FAMILY DOMAIN-CONTAINING PROTEIN 1"/>
    <property type="match status" value="1"/>
</dbReference>
<protein>
    <submittedName>
        <fullName evidence="2">Helix-hairpin-helix domain-containing protein</fullName>
    </submittedName>
</protein>
<proteinExistence type="predicted"/>
<name>A0ABY5YHV4_9DEIO</name>
<dbReference type="InterPro" id="IPR051675">
    <property type="entry name" value="Endo/Exo/Phosphatase_dom_1"/>
</dbReference>
<dbReference type="RefSeq" id="WP_260560956.1">
    <property type="nucleotide sequence ID" value="NZ_BAABEC010000174.1"/>
</dbReference>
<dbReference type="SUPFAM" id="SSF47781">
    <property type="entry name" value="RuvA domain 2-like"/>
    <property type="match status" value="1"/>
</dbReference>
<evidence type="ECO:0000313" key="3">
    <source>
        <dbReference type="Proteomes" id="UP001060261"/>
    </source>
</evidence>
<dbReference type="InterPro" id="IPR010994">
    <property type="entry name" value="RuvA_2-like"/>
</dbReference>
<sequence length="103" mass="10870">MKKPVLAVLAAALLLMPVSAYAKKATMPAATPATTTTMPASKMAKVNVNTATAAELMKIPGVNAKIAAEIIKNRPYKNSAELVKKVKGIGPKNVMKMMPMLSF</sequence>
<reference evidence="2" key="1">
    <citation type="submission" date="2022-09" db="EMBL/GenBank/DDBJ databases">
        <title>genome sequence of Deinococcus rubellus.</title>
        <authorList>
            <person name="Srinivasan S."/>
        </authorList>
    </citation>
    <scope>NUCLEOTIDE SEQUENCE</scope>
    <source>
        <strain evidence="2">Ant6</strain>
    </source>
</reference>
<dbReference type="Gene3D" id="1.10.150.320">
    <property type="entry name" value="Photosystem II 12 kDa extrinsic protein"/>
    <property type="match status" value="1"/>
</dbReference>
<dbReference type="EMBL" id="CP104213">
    <property type="protein sequence ID" value="UWX64694.1"/>
    <property type="molecule type" value="Genomic_DNA"/>
</dbReference>
<feature type="signal peptide" evidence="1">
    <location>
        <begin position="1"/>
        <end position="22"/>
    </location>
</feature>
<accession>A0ABY5YHV4</accession>
<evidence type="ECO:0000313" key="2">
    <source>
        <dbReference type="EMBL" id="UWX64694.1"/>
    </source>
</evidence>
<keyword evidence="3" id="KW-1185">Reference proteome</keyword>
<feature type="chain" id="PRO_5045465247" evidence="1">
    <location>
        <begin position="23"/>
        <end position="103"/>
    </location>
</feature>
<dbReference type="Proteomes" id="UP001060261">
    <property type="component" value="Chromosome"/>
</dbReference>
<gene>
    <name evidence="2" type="ORF">N0D28_03260</name>
</gene>
<dbReference type="Pfam" id="PF12836">
    <property type="entry name" value="HHH_3"/>
    <property type="match status" value="1"/>
</dbReference>
<organism evidence="2 3">
    <name type="scientific">Deinococcus rubellus</name>
    <dbReference type="NCBI Taxonomy" id="1889240"/>
    <lineage>
        <taxon>Bacteria</taxon>
        <taxon>Thermotogati</taxon>
        <taxon>Deinococcota</taxon>
        <taxon>Deinococci</taxon>
        <taxon>Deinococcales</taxon>
        <taxon>Deinococcaceae</taxon>
        <taxon>Deinococcus</taxon>
    </lineage>
</organism>